<keyword evidence="8" id="KW-0520">NAD</keyword>
<dbReference type="InterPro" id="IPR050241">
    <property type="entry name" value="NAD-cap_RNA_hydrolase_NudC"/>
</dbReference>
<dbReference type="InterPro" id="IPR019191">
    <property type="entry name" value="Essential_protein_Yae1_N"/>
</dbReference>
<dbReference type="InterPro" id="IPR015797">
    <property type="entry name" value="NUDIX_hydrolase-like_dom_sf"/>
</dbReference>
<comment type="caution">
    <text evidence="11">The sequence shown here is derived from an EMBL/GenBank/DDBJ whole genome shotgun (WGS) entry which is preliminary data.</text>
</comment>
<protein>
    <recommendedName>
        <fullName evidence="4">NAD(+) diphosphatase</fullName>
        <ecNumber evidence="4">3.6.1.22</ecNumber>
    </recommendedName>
</protein>
<evidence type="ECO:0000256" key="9">
    <source>
        <dbReference type="ARBA" id="ARBA00023679"/>
    </source>
</evidence>
<evidence type="ECO:0000256" key="4">
    <source>
        <dbReference type="ARBA" id="ARBA00012381"/>
    </source>
</evidence>
<reference evidence="11 12" key="1">
    <citation type="submission" date="2023-08" db="EMBL/GenBank/DDBJ databases">
        <title>Black Yeasts Isolated from many extreme environments.</title>
        <authorList>
            <person name="Coleine C."/>
            <person name="Stajich J.E."/>
            <person name="Selbmann L."/>
        </authorList>
    </citation>
    <scope>NUCLEOTIDE SEQUENCE [LARGE SCALE GENOMIC DNA]</scope>
    <source>
        <strain evidence="11 12">CCFEE 5910</strain>
    </source>
</reference>
<dbReference type="GO" id="GO:0035529">
    <property type="term" value="F:NADH pyrophosphatase activity"/>
    <property type="evidence" value="ECO:0007669"/>
    <property type="project" value="TreeGrafter"/>
</dbReference>
<dbReference type="Pfam" id="PF00293">
    <property type="entry name" value="NUDIX"/>
    <property type="match status" value="1"/>
</dbReference>
<keyword evidence="7" id="KW-0460">Magnesium</keyword>
<evidence type="ECO:0000256" key="1">
    <source>
        <dbReference type="ARBA" id="ARBA00001946"/>
    </source>
</evidence>
<feature type="domain" description="Nudix hydrolase" evidence="10">
    <location>
        <begin position="395"/>
        <end position="524"/>
    </location>
</feature>
<dbReference type="GO" id="GO:0046872">
    <property type="term" value="F:metal ion binding"/>
    <property type="evidence" value="ECO:0007669"/>
    <property type="project" value="UniProtKB-KW"/>
</dbReference>
<dbReference type="Pfam" id="PF09297">
    <property type="entry name" value="Zn_ribbon_NUD"/>
    <property type="match status" value="1"/>
</dbReference>
<evidence type="ECO:0000256" key="7">
    <source>
        <dbReference type="ARBA" id="ARBA00022842"/>
    </source>
</evidence>
<evidence type="ECO:0000256" key="8">
    <source>
        <dbReference type="ARBA" id="ARBA00023027"/>
    </source>
</evidence>
<dbReference type="AlphaFoldDB" id="A0AAN7TET6"/>
<comment type="cofactor">
    <cofactor evidence="1">
        <name>Mg(2+)</name>
        <dbReference type="ChEBI" id="CHEBI:18420"/>
    </cofactor>
</comment>
<evidence type="ECO:0000313" key="11">
    <source>
        <dbReference type="EMBL" id="KAK5091469.1"/>
    </source>
</evidence>
<evidence type="ECO:0000256" key="6">
    <source>
        <dbReference type="ARBA" id="ARBA00022801"/>
    </source>
</evidence>
<organism evidence="11 12">
    <name type="scientific">Lithohypha guttulata</name>
    <dbReference type="NCBI Taxonomy" id="1690604"/>
    <lineage>
        <taxon>Eukaryota</taxon>
        <taxon>Fungi</taxon>
        <taxon>Dikarya</taxon>
        <taxon>Ascomycota</taxon>
        <taxon>Pezizomycotina</taxon>
        <taxon>Eurotiomycetes</taxon>
        <taxon>Chaetothyriomycetidae</taxon>
        <taxon>Chaetothyriales</taxon>
        <taxon>Trichomeriaceae</taxon>
        <taxon>Lithohypha</taxon>
    </lineage>
</organism>
<dbReference type="GO" id="GO:0019677">
    <property type="term" value="P:NAD+ catabolic process"/>
    <property type="evidence" value="ECO:0007669"/>
    <property type="project" value="TreeGrafter"/>
</dbReference>
<evidence type="ECO:0000256" key="5">
    <source>
        <dbReference type="ARBA" id="ARBA00022723"/>
    </source>
</evidence>
<dbReference type="GO" id="GO:0005777">
    <property type="term" value="C:peroxisome"/>
    <property type="evidence" value="ECO:0007669"/>
    <property type="project" value="TreeGrafter"/>
</dbReference>
<sequence length="551" mass="60800">MSADLFDELLGLEDNFYQEGYDAGLADGEHAGVVEGKVFGVEKGYEKALEIGKLHGRALVWQARQNQDGANQSLRNSSSNRHAIISRVCDSGLAKNSRLMKHIEALLLLTNGDSIATNNSDPAVTEFDDRLARAQAKAKVVAAIIGEPLQVETAAVAVGGIEESKDSMPKLAGKHFEGQNIYDAYFTTSPLSRLSFLRSANELLHLASQHRSAKYLCMFELNPLRGTDGQIVLLSYEDVQSLIGEPYAKSERTRIEKFDSTLTSPTLVFMGLDVEVPGVSLPTESSQSYTGTPYFALDCSNLREEELSMLTSTQTSFPPTRVDLSLSYQQSSLYAQARSYLDWAQRNIFCSACGSPTLLVQGGTKIICPPKDAAHPHRPPRNCPTRTGLHNTAYPRTDPTLIAAAVSADGRRVLLGRGKRWAENYFSCLSGFVEPAESMESATRREVWEESGVKVHNVQIHSSQAWPYPSTLLVGTIAQCNSKEDEVISYPENELGEARWFELDEVKDALDQGHAMWEDPPKGWTGIRLPSDKLMAHRTLRGVIKLFGRRL</sequence>
<dbReference type="PROSITE" id="PS51462">
    <property type="entry name" value="NUDIX"/>
    <property type="match status" value="1"/>
</dbReference>
<dbReference type="InterPro" id="IPR049734">
    <property type="entry name" value="NudC-like_C"/>
</dbReference>
<dbReference type="Gene3D" id="3.90.79.10">
    <property type="entry name" value="Nucleoside Triphosphate Pyrophosphohydrolase"/>
    <property type="match status" value="1"/>
</dbReference>
<dbReference type="EMBL" id="JAVRRJ010000001">
    <property type="protein sequence ID" value="KAK5091469.1"/>
    <property type="molecule type" value="Genomic_DNA"/>
</dbReference>
<dbReference type="InterPro" id="IPR000086">
    <property type="entry name" value="NUDIX_hydrolase_dom"/>
</dbReference>
<evidence type="ECO:0000313" key="12">
    <source>
        <dbReference type="Proteomes" id="UP001309876"/>
    </source>
</evidence>
<keyword evidence="5" id="KW-0479">Metal-binding</keyword>
<dbReference type="PANTHER" id="PTHR42904:SF6">
    <property type="entry name" value="NAD-CAPPED RNA HYDROLASE NUDT12"/>
    <property type="match status" value="1"/>
</dbReference>
<evidence type="ECO:0000256" key="3">
    <source>
        <dbReference type="ARBA" id="ARBA00009595"/>
    </source>
</evidence>
<comment type="similarity">
    <text evidence="3">Belongs to the Nudix hydrolase family. NudC subfamily.</text>
</comment>
<name>A0AAN7TET6_9EURO</name>
<comment type="catalytic activity">
    <reaction evidence="9">
        <text>a 5'-end NAD(+)-phospho-ribonucleoside in mRNA + H2O = a 5'-end phospho-adenosine-phospho-ribonucleoside in mRNA + beta-nicotinamide D-ribonucleotide + 2 H(+)</text>
        <dbReference type="Rhea" id="RHEA:60876"/>
        <dbReference type="Rhea" id="RHEA-COMP:15698"/>
        <dbReference type="Rhea" id="RHEA-COMP:15719"/>
        <dbReference type="ChEBI" id="CHEBI:14649"/>
        <dbReference type="ChEBI" id="CHEBI:15377"/>
        <dbReference type="ChEBI" id="CHEBI:15378"/>
        <dbReference type="ChEBI" id="CHEBI:144029"/>
        <dbReference type="ChEBI" id="CHEBI:144051"/>
    </reaction>
    <physiologicalReaction direction="left-to-right" evidence="9">
        <dbReference type="Rhea" id="RHEA:60877"/>
    </physiologicalReaction>
</comment>
<dbReference type="Pfam" id="PF09811">
    <property type="entry name" value="Yae1_N"/>
    <property type="match status" value="1"/>
</dbReference>
<dbReference type="Gene3D" id="3.90.79.20">
    <property type="match status" value="1"/>
</dbReference>
<accession>A0AAN7TET6</accession>
<keyword evidence="6 11" id="KW-0378">Hydrolase</keyword>
<dbReference type="InterPro" id="IPR015376">
    <property type="entry name" value="Znr_NADH_PPase"/>
</dbReference>
<comment type="cofactor">
    <cofactor evidence="2">
        <name>Zn(2+)</name>
        <dbReference type="ChEBI" id="CHEBI:29105"/>
    </cofactor>
</comment>
<proteinExistence type="inferred from homology"/>
<dbReference type="PANTHER" id="PTHR42904">
    <property type="entry name" value="NUDIX HYDROLASE, NUDC SUBFAMILY"/>
    <property type="match status" value="1"/>
</dbReference>
<dbReference type="EC" id="3.6.1.22" evidence="4"/>
<gene>
    <name evidence="11" type="primary">NPY1_1</name>
    <name evidence="11" type="ORF">LTR05_001652</name>
</gene>
<dbReference type="Proteomes" id="UP001309876">
    <property type="component" value="Unassembled WGS sequence"/>
</dbReference>
<evidence type="ECO:0000259" key="10">
    <source>
        <dbReference type="PROSITE" id="PS51462"/>
    </source>
</evidence>
<dbReference type="GO" id="GO:0005829">
    <property type="term" value="C:cytosol"/>
    <property type="evidence" value="ECO:0007669"/>
    <property type="project" value="TreeGrafter"/>
</dbReference>
<keyword evidence="12" id="KW-1185">Reference proteome</keyword>
<dbReference type="GO" id="GO:0006742">
    <property type="term" value="P:NADP+ catabolic process"/>
    <property type="evidence" value="ECO:0007669"/>
    <property type="project" value="TreeGrafter"/>
</dbReference>
<evidence type="ECO:0000256" key="2">
    <source>
        <dbReference type="ARBA" id="ARBA00001947"/>
    </source>
</evidence>
<dbReference type="SUPFAM" id="SSF55811">
    <property type="entry name" value="Nudix"/>
    <property type="match status" value="1"/>
</dbReference>
<dbReference type="CDD" id="cd03429">
    <property type="entry name" value="NUDIX_NADH_pyrophosphatase_Nudt13"/>
    <property type="match status" value="1"/>
</dbReference>